<keyword evidence="8 13" id="KW-0479">Metal-binding</keyword>
<keyword evidence="16" id="KW-1185">Reference proteome</keyword>
<evidence type="ECO:0000256" key="13">
    <source>
        <dbReference type="RuleBase" id="RU361205"/>
    </source>
</evidence>
<evidence type="ECO:0000256" key="11">
    <source>
        <dbReference type="ARBA" id="ARBA00030193"/>
    </source>
</evidence>
<evidence type="ECO:0000256" key="5">
    <source>
        <dbReference type="ARBA" id="ARBA00012458"/>
    </source>
</evidence>
<reference evidence="15 16" key="2">
    <citation type="journal article" date="2019" name="Int. J. Syst. Evol. Microbiol.">
        <title>Anaerobacillus isosaccharinicus sp. nov., an alkaliphilic bacterium which degrades isosaccharinic acid.</title>
        <authorList>
            <person name="Bassil N.M."/>
            <person name="Lloyd J.R."/>
        </authorList>
    </citation>
    <scope>NUCLEOTIDE SEQUENCE [LARGE SCALE GENOMIC DNA]</scope>
    <source>
        <strain evidence="15 16">NB2006</strain>
    </source>
</reference>
<dbReference type="Gene3D" id="3.20.20.20">
    <property type="entry name" value="Dihydropteroate synthase-like"/>
    <property type="match status" value="1"/>
</dbReference>
<evidence type="ECO:0000313" key="16">
    <source>
        <dbReference type="Proteomes" id="UP000180175"/>
    </source>
</evidence>
<accession>A0A7S7RD11</accession>
<evidence type="ECO:0000256" key="8">
    <source>
        <dbReference type="ARBA" id="ARBA00022723"/>
    </source>
</evidence>
<dbReference type="EC" id="2.5.1.15" evidence="5 13"/>
<dbReference type="GO" id="GO:0005829">
    <property type="term" value="C:cytosol"/>
    <property type="evidence" value="ECO:0007669"/>
    <property type="project" value="TreeGrafter"/>
</dbReference>
<reference evidence="15 16" key="1">
    <citation type="journal article" date="2017" name="Genome Announc.">
        <title>Draft Genome Sequences of Four Alkaliphilic Bacteria Belonging to the Anaerobacillus Genus.</title>
        <authorList>
            <person name="Bassil N.M."/>
            <person name="Lloyd J.R."/>
        </authorList>
    </citation>
    <scope>NUCLEOTIDE SEQUENCE [LARGE SCALE GENOMIC DNA]</scope>
    <source>
        <strain evidence="15 16">NB2006</strain>
    </source>
</reference>
<dbReference type="SUPFAM" id="SSF51717">
    <property type="entry name" value="Dihydropteroate synthetase-like"/>
    <property type="match status" value="1"/>
</dbReference>
<dbReference type="InterPro" id="IPR011005">
    <property type="entry name" value="Dihydropteroate_synth-like_sf"/>
</dbReference>
<evidence type="ECO:0000256" key="9">
    <source>
        <dbReference type="ARBA" id="ARBA00022842"/>
    </source>
</evidence>
<dbReference type="PANTHER" id="PTHR20941:SF1">
    <property type="entry name" value="FOLIC ACID SYNTHESIS PROTEIN FOL1"/>
    <property type="match status" value="1"/>
</dbReference>
<dbReference type="PANTHER" id="PTHR20941">
    <property type="entry name" value="FOLATE SYNTHESIS PROTEINS"/>
    <property type="match status" value="1"/>
</dbReference>
<evidence type="ECO:0000256" key="2">
    <source>
        <dbReference type="ARBA" id="ARBA00001946"/>
    </source>
</evidence>
<proteinExistence type="inferred from homology"/>
<dbReference type="GO" id="GO:0046654">
    <property type="term" value="P:tetrahydrofolate biosynthetic process"/>
    <property type="evidence" value="ECO:0007669"/>
    <property type="project" value="UniProtKB-UniPathway"/>
</dbReference>
<dbReference type="GO" id="GO:0046656">
    <property type="term" value="P:folic acid biosynthetic process"/>
    <property type="evidence" value="ECO:0007669"/>
    <property type="project" value="UniProtKB-KW"/>
</dbReference>
<dbReference type="PROSITE" id="PS50972">
    <property type="entry name" value="PTERIN_BINDING"/>
    <property type="match status" value="1"/>
</dbReference>
<sequence>MQTTKLIKFGMHDLDISKKTLIMGILNITPDSFSDGGKYNELDVAVSRAIKMVEEGADIIDIGGESTRPGAQKVNQEEELERVIPIIQAVSNVVDIPISIDTYKYEVARQAIEAGASIINDVWGAKAEPKIAELSATYRLPIVLTHNRIDRNYTNLMDDVISDLKASIAICELAGVEDDKIILDPGIGFAKGYEQNIEVMQNLDKIAALGYPVLLGTSRKSMVGAALNLPPEDRLDGTQATVCYGITKGCHIMRVHDVLQVSRAAQMMDVLIGRREIENG</sequence>
<keyword evidence="10 13" id="KW-0289">Folate biosynthesis</keyword>
<comment type="catalytic activity">
    <reaction evidence="1">
        <text>(7,8-dihydropterin-6-yl)methyl diphosphate + 4-aminobenzoate = 7,8-dihydropteroate + diphosphate</text>
        <dbReference type="Rhea" id="RHEA:19949"/>
        <dbReference type="ChEBI" id="CHEBI:17836"/>
        <dbReference type="ChEBI" id="CHEBI:17839"/>
        <dbReference type="ChEBI" id="CHEBI:33019"/>
        <dbReference type="ChEBI" id="CHEBI:72950"/>
        <dbReference type="EC" id="2.5.1.15"/>
    </reaction>
</comment>
<dbReference type="GO" id="GO:0046872">
    <property type="term" value="F:metal ion binding"/>
    <property type="evidence" value="ECO:0007669"/>
    <property type="project" value="UniProtKB-KW"/>
</dbReference>
<dbReference type="Pfam" id="PF00809">
    <property type="entry name" value="Pterin_bind"/>
    <property type="match status" value="1"/>
</dbReference>
<comment type="similarity">
    <text evidence="4 13">Belongs to the DHPS family.</text>
</comment>
<dbReference type="FunFam" id="3.20.20.20:FF:000006">
    <property type="entry name" value="Dihydropteroate synthase"/>
    <property type="match status" value="1"/>
</dbReference>
<dbReference type="NCBIfam" id="TIGR01496">
    <property type="entry name" value="DHPS"/>
    <property type="match status" value="1"/>
</dbReference>
<keyword evidence="7 13" id="KW-0808">Transferase</keyword>
<dbReference type="InterPro" id="IPR000489">
    <property type="entry name" value="Pterin-binding_dom"/>
</dbReference>
<dbReference type="UniPathway" id="UPA00077">
    <property type="reaction ID" value="UER00156"/>
</dbReference>
<organism evidence="15 16">
    <name type="scientific">Anaerobacillus isosaccharinicus</name>
    <dbReference type="NCBI Taxonomy" id="1532552"/>
    <lineage>
        <taxon>Bacteria</taxon>
        <taxon>Bacillati</taxon>
        <taxon>Bacillota</taxon>
        <taxon>Bacilli</taxon>
        <taxon>Bacillales</taxon>
        <taxon>Bacillaceae</taxon>
        <taxon>Anaerobacillus</taxon>
    </lineage>
</organism>
<dbReference type="PROSITE" id="PS00792">
    <property type="entry name" value="DHPS_1"/>
    <property type="match status" value="1"/>
</dbReference>
<feature type="domain" description="Pterin-binding" evidence="14">
    <location>
        <begin position="20"/>
        <end position="266"/>
    </location>
</feature>
<dbReference type="CDD" id="cd00739">
    <property type="entry name" value="DHPS"/>
    <property type="match status" value="1"/>
</dbReference>
<evidence type="ECO:0000256" key="6">
    <source>
        <dbReference type="ARBA" id="ARBA00016919"/>
    </source>
</evidence>
<dbReference type="RefSeq" id="WP_182080339.1">
    <property type="nucleotide sequence ID" value="NZ_CP063356.2"/>
</dbReference>
<evidence type="ECO:0000313" key="15">
    <source>
        <dbReference type="EMBL" id="QOY37488.1"/>
    </source>
</evidence>
<evidence type="ECO:0000259" key="14">
    <source>
        <dbReference type="PROSITE" id="PS50972"/>
    </source>
</evidence>
<dbReference type="InterPro" id="IPR045031">
    <property type="entry name" value="DHP_synth-like"/>
</dbReference>
<dbReference type="PROSITE" id="PS00793">
    <property type="entry name" value="DHPS_2"/>
    <property type="match status" value="1"/>
</dbReference>
<evidence type="ECO:0000256" key="1">
    <source>
        <dbReference type="ARBA" id="ARBA00000012"/>
    </source>
</evidence>
<comment type="cofactor">
    <cofactor evidence="2 13">
        <name>Mg(2+)</name>
        <dbReference type="ChEBI" id="CHEBI:18420"/>
    </cofactor>
</comment>
<dbReference type="KEGG" id="aia:AWH56_007705"/>
<evidence type="ECO:0000256" key="4">
    <source>
        <dbReference type="ARBA" id="ARBA00009503"/>
    </source>
</evidence>
<dbReference type="Proteomes" id="UP000180175">
    <property type="component" value="Chromosome"/>
</dbReference>
<name>A0A7S7RD11_9BACI</name>
<comment type="pathway">
    <text evidence="3 13">Cofactor biosynthesis; tetrahydrofolate biosynthesis; 7,8-dihydrofolate from 2-amino-4-hydroxy-6-hydroxymethyl-7,8-dihydropteridine diphosphate and 4-aminobenzoate: step 1/2.</text>
</comment>
<evidence type="ECO:0000256" key="3">
    <source>
        <dbReference type="ARBA" id="ARBA00004763"/>
    </source>
</evidence>
<gene>
    <name evidence="15" type="primary">folP</name>
    <name evidence="15" type="ORF">AWH56_007705</name>
</gene>
<dbReference type="InterPro" id="IPR006390">
    <property type="entry name" value="DHP_synth_dom"/>
</dbReference>
<evidence type="ECO:0000256" key="10">
    <source>
        <dbReference type="ARBA" id="ARBA00022909"/>
    </source>
</evidence>
<evidence type="ECO:0000256" key="12">
    <source>
        <dbReference type="ARBA" id="ARBA00053449"/>
    </source>
</evidence>
<protein>
    <recommendedName>
        <fullName evidence="6 13">Dihydropteroate synthase</fullName>
        <shortName evidence="13">DHPS</shortName>
        <ecNumber evidence="5 13">2.5.1.15</ecNumber>
    </recommendedName>
    <alternativeName>
        <fullName evidence="11 13">Dihydropteroate pyrophosphorylase</fullName>
    </alternativeName>
</protein>
<keyword evidence="9 13" id="KW-0460">Magnesium</keyword>
<dbReference type="GO" id="GO:0004156">
    <property type="term" value="F:dihydropteroate synthase activity"/>
    <property type="evidence" value="ECO:0007669"/>
    <property type="project" value="UniProtKB-EC"/>
</dbReference>
<comment type="function">
    <text evidence="12 13">Catalyzes the condensation of para-aminobenzoate (pABA) with 6-hydroxymethyl-7,8-dihydropterin diphosphate (DHPt-PP) to form 7,8-dihydropteroate (H2Pte), the immediate precursor of folate derivatives.</text>
</comment>
<dbReference type="EMBL" id="CP063356">
    <property type="protein sequence ID" value="QOY37488.1"/>
    <property type="molecule type" value="Genomic_DNA"/>
</dbReference>
<dbReference type="AlphaFoldDB" id="A0A7S7RD11"/>
<evidence type="ECO:0000256" key="7">
    <source>
        <dbReference type="ARBA" id="ARBA00022679"/>
    </source>
</evidence>